<feature type="domain" description="Phasin" evidence="2">
    <location>
        <begin position="9"/>
        <end position="99"/>
    </location>
</feature>
<name>A0A840Z2W4_9SPHN</name>
<evidence type="ECO:0000256" key="1">
    <source>
        <dbReference type="SAM" id="MobiDB-lite"/>
    </source>
</evidence>
<dbReference type="AlphaFoldDB" id="A0A840Z2W4"/>
<evidence type="ECO:0000313" key="3">
    <source>
        <dbReference type="EMBL" id="MBB5720087.1"/>
    </source>
</evidence>
<proteinExistence type="predicted"/>
<dbReference type="EMBL" id="JACIJI010000008">
    <property type="protein sequence ID" value="MBB5720087.1"/>
    <property type="molecule type" value="Genomic_DNA"/>
</dbReference>
<sequence length="107" mass="11754">MAQKSANDTMQDAARNAADRMKDAWSTMMESGSQLGVKMLDQAETNTQEAFKAMRAAAQASDISEVMRVQSEYLREQGSRSVAQAREISEMIANFGRNALGQMTGKK</sequence>
<evidence type="ECO:0000259" key="2">
    <source>
        <dbReference type="Pfam" id="PF09361"/>
    </source>
</evidence>
<organism evidence="3 4">
    <name type="scientific">Stakelama sediminis</name>
    <dbReference type="NCBI Taxonomy" id="463200"/>
    <lineage>
        <taxon>Bacteria</taxon>
        <taxon>Pseudomonadati</taxon>
        <taxon>Pseudomonadota</taxon>
        <taxon>Alphaproteobacteria</taxon>
        <taxon>Sphingomonadales</taxon>
        <taxon>Sphingomonadaceae</taxon>
        <taxon>Stakelama</taxon>
    </lineage>
</organism>
<feature type="compositionally biased region" description="Polar residues" evidence="1">
    <location>
        <begin position="1"/>
        <end position="10"/>
    </location>
</feature>
<evidence type="ECO:0000313" key="4">
    <source>
        <dbReference type="Proteomes" id="UP000554342"/>
    </source>
</evidence>
<gene>
    <name evidence="3" type="ORF">FHR23_003047</name>
</gene>
<keyword evidence="4" id="KW-1185">Reference proteome</keyword>
<feature type="region of interest" description="Disordered" evidence="1">
    <location>
        <begin position="1"/>
        <end position="20"/>
    </location>
</feature>
<protein>
    <submittedName>
        <fullName evidence="3">Phasin family protein</fullName>
    </submittedName>
</protein>
<dbReference type="RefSeq" id="WP_246359930.1">
    <property type="nucleotide sequence ID" value="NZ_BAABIF010000029.1"/>
</dbReference>
<dbReference type="Pfam" id="PF09361">
    <property type="entry name" value="Phasin_2"/>
    <property type="match status" value="1"/>
</dbReference>
<accession>A0A840Z2W4</accession>
<comment type="caution">
    <text evidence="3">The sequence shown here is derived from an EMBL/GenBank/DDBJ whole genome shotgun (WGS) entry which is preliminary data.</text>
</comment>
<reference evidence="3 4" key="1">
    <citation type="submission" date="2020-08" db="EMBL/GenBank/DDBJ databases">
        <title>Genomic Encyclopedia of Type Strains, Phase IV (KMG-IV): sequencing the most valuable type-strain genomes for metagenomic binning, comparative biology and taxonomic classification.</title>
        <authorList>
            <person name="Goeker M."/>
        </authorList>
    </citation>
    <scope>NUCLEOTIDE SEQUENCE [LARGE SCALE GENOMIC DNA]</scope>
    <source>
        <strain evidence="3 4">DSM 27203</strain>
    </source>
</reference>
<dbReference type="InterPro" id="IPR018968">
    <property type="entry name" value="Phasin"/>
</dbReference>
<dbReference type="Proteomes" id="UP000554342">
    <property type="component" value="Unassembled WGS sequence"/>
</dbReference>